<feature type="domain" description="PTS EIIA type-1" evidence="7">
    <location>
        <begin position="19"/>
        <end position="124"/>
    </location>
</feature>
<keyword evidence="4" id="KW-0808">Transferase</keyword>
<evidence type="ECO:0000256" key="3">
    <source>
        <dbReference type="ARBA" id="ARBA00022597"/>
    </source>
</evidence>
<evidence type="ECO:0000256" key="2">
    <source>
        <dbReference type="ARBA" id="ARBA00022448"/>
    </source>
</evidence>
<dbReference type="NCBIfam" id="TIGR00830">
    <property type="entry name" value="PTBA"/>
    <property type="match status" value="1"/>
</dbReference>
<name>A0ABU8MXI6_9PSEU</name>
<keyword evidence="2" id="KW-0813">Transport</keyword>
<dbReference type="RefSeq" id="WP_337698203.1">
    <property type="nucleotide sequence ID" value="NZ_JBBEGN010000025.1"/>
</dbReference>
<proteinExistence type="predicted"/>
<reference evidence="8 9" key="1">
    <citation type="submission" date="2024-03" db="EMBL/GenBank/DDBJ databases">
        <title>Actinomycetospora sp. OC33-EN08, a novel actinomycete isolated from wild orchid (Aerides multiflora).</title>
        <authorList>
            <person name="Suriyachadkun C."/>
        </authorList>
    </citation>
    <scope>NUCLEOTIDE SEQUENCE [LARGE SCALE GENOMIC DNA]</scope>
    <source>
        <strain evidence="8 9">OC33-EN08</strain>
    </source>
</reference>
<dbReference type="SUPFAM" id="SSF51261">
    <property type="entry name" value="Duplicated hybrid motif"/>
    <property type="match status" value="1"/>
</dbReference>
<sequence>MIVAAPLAGTVVGMEAVPDEVFAAGMVGPGTAVEPSGDGVVEVLAPVAGTLVKVHPHAFALSTGDAIGVLVHLGVDTVRLRGEGFEVLRAEGEVVEAGDPVVRWSPEDVRARGLSAICPVVVLDVDPARVSVAGPTGDPVAAGDPLLGVGRE</sequence>
<evidence type="ECO:0000256" key="6">
    <source>
        <dbReference type="ARBA" id="ARBA00022777"/>
    </source>
</evidence>
<keyword evidence="6" id="KW-0418">Kinase</keyword>
<dbReference type="Proteomes" id="UP001385809">
    <property type="component" value="Unassembled WGS sequence"/>
</dbReference>
<evidence type="ECO:0000256" key="4">
    <source>
        <dbReference type="ARBA" id="ARBA00022679"/>
    </source>
</evidence>
<evidence type="ECO:0000256" key="5">
    <source>
        <dbReference type="ARBA" id="ARBA00022683"/>
    </source>
</evidence>
<dbReference type="PROSITE" id="PS51093">
    <property type="entry name" value="PTS_EIIA_TYPE_1"/>
    <property type="match status" value="1"/>
</dbReference>
<evidence type="ECO:0000256" key="1">
    <source>
        <dbReference type="ARBA" id="ARBA00004496"/>
    </source>
</evidence>
<accession>A0ABU8MXI6</accession>
<keyword evidence="3" id="KW-0762">Sugar transport</keyword>
<dbReference type="EMBL" id="JBBEGN010000025">
    <property type="protein sequence ID" value="MEJ2871633.1"/>
    <property type="molecule type" value="Genomic_DNA"/>
</dbReference>
<dbReference type="PANTHER" id="PTHR45008">
    <property type="entry name" value="PTS SYSTEM GLUCOSE-SPECIFIC EIIA COMPONENT"/>
    <property type="match status" value="1"/>
</dbReference>
<dbReference type="InterPro" id="IPR011055">
    <property type="entry name" value="Dup_hybrid_motif"/>
</dbReference>
<keyword evidence="9" id="KW-1185">Reference proteome</keyword>
<dbReference type="PANTHER" id="PTHR45008:SF1">
    <property type="entry name" value="PTS SYSTEM GLUCOSE-SPECIFIC EIIA COMPONENT"/>
    <property type="match status" value="1"/>
</dbReference>
<dbReference type="Gene3D" id="2.70.70.10">
    <property type="entry name" value="Glucose Permease (Domain IIA)"/>
    <property type="match status" value="1"/>
</dbReference>
<comment type="subcellular location">
    <subcellularLocation>
        <location evidence="1">Cytoplasm</location>
    </subcellularLocation>
</comment>
<organism evidence="8 9">
    <name type="scientific">Actinomycetospora aurantiaca</name>
    <dbReference type="NCBI Taxonomy" id="3129233"/>
    <lineage>
        <taxon>Bacteria</taxon>
        <taxon>Bacillati</taxon>
        <taxon>Actinomycetota</taxon>
        <taxon>Actinomycetes</taxon>
        <taxon>Pseudonocardiales</taxon>
        <taxon>Pseudonocardiaceae</taxon>
        <taxon>Actinomycetospora</taxon>
    </lineage>
</organism>
<dbReference type="InterPro" id="IPR050890">
    <property type="entry name" value="PTS_EIIA_component"/>
</dbReference>
<evidence type="ECO:0000313" key="9">
    <source>
        <dbReference type="Proteomes" id="UP001385809"/>
    </source>
</evidence>
<gene>
    <name evidence="8" type="ORF">WCD74_27990</name>
</gene>
<dbReference type="Pfam" id="PF00358">
    <property type="entry name" value="PTS_EIIA_1"/>
    <property type="match status" value="1"/>
</dbReference>
<comment type="caution">
    <text evidence="8">The sequence shown here is derived from an EMBL/GenBank/DDBJ whole genome shotgun (WGS) entry which is preliminary data.</text>
</comment>
<evidence type="ECO:0000259" key="7">
    <source>
        <dbReference type="PROSITE" id="PS51093"/>
    </source>
</evidence>
<dbReference type="InterPro" id="IPR001127">
    <property type="entry name" value="PTS_EIIA_1_perm"/>
</dbReference>
<keyword evidence="5" id="KW-0598">Phosphotransferase system</keyword>
<evidence type="ECO:0000313" key="8">
    <source>
        <dbReference type="EMBL" id="MEJ2871633.1"/>
    </source>
</evidence>
<protein>
    <submittedName>
        <fullName evidence="8">Glucose PTS transporter subunit IIA</fullName>
    </submittedName>
</protein>